<dbReference type="Proteomes" id="UP000037729">
    <property type="component" value="Unassembled WGS sequence"/>
</dbReference>
<proteinExistence type="predicted"/>
<evidence type="ECO:0000313" key="1">
    <source>
        <dbReference type="EMBL" id="KOX91493.1"/>
    </source>
</evidence>
<name>A0A0N0BMT7_9EURY</name>
<evidence type="ECO:0000313" key="2">
    <source>
        <dbReference type="Proteomes" id="UP000037729"/>
    </source>
</evidence>
<dbReference type="PATRIC" id="fig|1705562.3.peg.761"/>
<protein>
    <submittedName>
        <fullName evidence="1">Uncharacterized protein</fullName>
    </submittedName>
</protein>
<reference evidence="1 2" key="1">
    <citation type="submission" date="2015-08" db="EMBL/GenBank/DDBJ databases">
        <title>Genomes of Isolates from Cabo Rojo, PR.</title>
        <authorList>
            <person name="Sanchez-Nieves R.L."/>
            <person name="Montalvo-Rodriguez R."/>
        </authorList>
    </citation>
    <scope>NUCLEOTIDE SEQUENCE [LARGE SCALE GENOMIC DNA]</scope>
    <source>
        <strain evidence="1 2">SL3</strain>
    </source>
</reference>
<dbReference type="STRING" id="1705562.AMS69_18560"/>
<keyword evidence="2" id="KW-1185">Reference proteome</keyword>
<dbReference type="AlphaFoldDB" id="A0A0N0BMT7"/>
<organism evidence="1 2">
    <name type="scientific">Haloarcula rubripromontorii</name>
    <dbReference type="NCBI Taxonomy" id="1705562"/>
    <lineage>
        <taxon>Archaea</taxon>
        <taxon>Methanobacteriati</taxon>
        <taxon>Methanobacteriota</taxon>
        <taxon>Stenosarchaea group</taxon>
        <taxon>Halobacteria</taxon>
        <taxon>Halobacteriales</taxon>
        <taxon>Haloarculaceae</taxon>
        <taxon>Haloarcula</taxon>
    </lineage>
</organism>
<gene>
    <name evidence="1" type="ORF">AMS69_18560</name>
</gene>
<dbReference type="RefSeq" id="WP_053969516.1">
    <property type="nucleotide sequence ID" value="NZ_LIUF01000010.1"/>
</dbReference>
<sequence length="67" mass="7464">MSENKTAETTAQQYDNYPDPDAIVHFGDVSEELVELVEETLETSEFLSTSRDDLPETTLLVEAVGNE</sequence>
<dbReference type="EMBL" id="LIUF01000010">
    <property type="protein sequence ID" value="KOX91493.1"/>
    <property type="molecule type" value="Genomic_DNA"/>
</dbReference>
<comment type="caution">
    <text evidence="1">The sequence shown here is derived from an EMBL/GenBank/DDBJ whole genome shotgun (WGS) entry which is preliminary data.</text>
</comment>
<accession>A0A0N0BMT7</accession>